<keyword evidence="2" id="KW-1185">Reference proteome</keyword>
<gene>
    <name evidence="1" type="ORF">RRG08_014812</name>
</gene>
<dbReference type="Proteomes" id="UP001283361">
    <property type="component" value="Unassembled WGS sequence"/>
</dbReference>
<dbReference type="AlphaFoldDB" id="A0AAE0Z8M3"/>
<proteinExistence type="predicted"/>
<sequence>MERLRAVSISQYLLLMEPPLYSSSYKPSVEPQSHAAETGMSAERYSNNFLISPGEHRRRAAHTDCETPEPPSVITVSQTISAAEVDFRTRDVQVMGVKDRGILNMISLAVALGLSYMRARHVRKLTSTQSGEEFYLKRCADLPRSWGDNAVHWNILDVYSQELLLDRHPEKRKNLA</sequence>
<comment type="caution">
    <text evidence="1">The sequence shown here is derived from an EMBL/GenBank/DDBJ whole genome shotgun (WGS) entry which is preliminary data.</text>
</comment>
<reference evidence="1" key="1">
    <citation type="journal article" date="2023" name="G3 (Bethesda)">
        <title>A reference genome for the long-term kleptoplast-retaining sea slug Elysia crispata morphotype clarki.</title>
        <authorList>
            <person name="Eastman K.E."/>
            <person name="Pendleton A.L."/>
            <person name="Shaikh M.A."/>
            <person name="Suttiyut T."/>
            <person name="Ogas R."/>
            <person name="Tomko P."/>
            <person name="Gavelis G."/>
            <person name="Widhalm J.R."/>
            <person name="Wisecaver J.H."/>
        </authorList>
    </citation>
    <scope>NUCLEOTIDE SEQUENCE</scope>
    <source>
        <strain evidence="1">ECLA1</strain>
    </source>
</reference>
<evidence type="ECO:0000313" key="1">
    <source>
        <dbReference type="EMBL" id="KAK3764858.1"/>
    </source>
</evidence>
<accession>A0AAE0Z8M3</accession>
<dbReference type="EMBL" id="JAWDGP010004369">
    <property type="protein sequence ID" value="KAK3764858.1"/>
    <property type="molecule type" value="Genomic_DNA"/>
</dbReference>
<protein>
    <submittedName>
        <fullName evidence="1">Uncharacterized protein</fullName>
    </submittedName>
</protein>
<name>A0AAE0Z8M3_9GAST</name>
<organism evidence="1 2">
    <name type="scientific">Elysia crispata</name>
    <name type="common">lettuce slug</name>
    <dbReference type="NCBI Taxonomy" id="231223"/>
    <lineage>
        <taxon>Eukaryota</taxon>
        <taxon>Metazoa</taxon>
        <taxon>Spiralia</taxon>
        <taxon>Lophotrochozoa</taxon>
        <taxon>Mollusca</taxon>
        <taxon>Gastropoda</taxon>
        <taxon>Heterobranchia</taxon>
        <taxon>Euthyneura</taxon>
        <taxon>Panpulmonata</taxon>
        <taxon>Sacoglossa</taxon>
        <taxon>Placobranchoidea</taxon>
        <taxon>Plakobranchidae</taxon>
        <taxon>Elysia</taxon>
    </lineage>
</organism>
<evidence type="ECO:0000313" key="2">
    <source>
        <dbReference type="Proteomes" id="UP001283361"/>
    </source>
</evidence>